<dbReference type="CDD" id="cd07571">
    <property type="entry name" value="ALP_N-acyl_transferase"/>
    <property type="match status" value="1"/>
</dbReference>
<dbReference type="PANTHER" id="PTHR38686">
    <property type="entry name" value="APOLIPOPROTEIN N-ACYLTRANSFERASE"/>
    <property type="match status" value="1"/>
</dbReference>
<feature type="region of interest" description="Disordered" evidence="10">
    <location>
        <begin position="513"/>
        <end position="558"/>
    </location>
</feature>
<comment type="catalytic activity">
    <reaction evidence="9">
        <text>N-terminal S-1,2-diacyl-sn-glyceryl-L-cysteinyl-[lipoprotein] + a glycerophospholipid = N-acyl-S-1,2-diacyl-sn-glyceryl-L-cysteinyl-[lipoprotein] + a 2-acyl-sn-glycero-3-phospholipid + H(+)</text>
        <dbReference type="Rhea" id="RHEA:48228"/>
        <dbReference type="Rhea" id="RHEA-COMP:14681"/>
        <dbReference type="Rhea" id="RHEA-COMP:14684"/>
        <dbReference type="ChEBI" id="CHEBI:15378"/>
        <dbReference type="ChEBI" id="CHEBI:136912"/>
        <dbReference type="ChEBI" id="CHEBI:140656"/>
        <dbReference type="ChEBI" id="CHEBI:140657"/>
        <dbReference type="ChEBI" id="CHEBI:140660"/>
        <dbReference type="EC" id="2.3.1.269"/>
    </reaction>
</comment>
<evidence type="ECO:0000313" key="12">
    <source>
        <dbReference type="EMBL" id="MCG6502931.1"/>
    </source>
</evidence>
<name>A0ABS9NLG8_9NEIS</name>
<evidence type="ECO:0000256" key="2">
    <source>
        <dbReference type="ARBA" id="ARBA00010065"/>
    </source>
</evidence>
<evidence type="ECO:0000256" key="10">
    <source>
        <dbReference type="SAM" id="MobiDB-lite"/>
    </source>
</evidence>
<comment type="caution">
    <text evidence="12">The sequence shown here is derived from an EMBL/GenBank/DDBJ whole genome shotgun (WGS) entry which is preliminary data.</text>
</comment>
<dbReference type="HAMAP" id="MF_01148">
    <property type="entry name" value="Lnt"/>
    <property type="match status" value="1"/>
</dbReference>
<comment type="subcellular location">
    <subcellularLocation>
        <location evidence="1 9">Cell membrane</location>
        <topology evidence="1 9">Multi-pass membrane protein</topology>
    </subcellularLocation>
</comment>
<comment type="function">
    <text evidence="9">Catalyzes the phospholipid dependent N-acylation of the N-terminal cysteine of apolipoprotein, the last step in lipoprotein maturation.</text>
</comment>
<sequence>MTDRLSALERHWQKPWLYFLLLTALAAATPLAFAPYYHFWLMPLLLAVLFRLTELKPQRRVSSGYWFGLVAYGSQFWWIHTSMHDIGGMPEIYAVPLTLLLPAFLALYPAAVFWLLEKYRLPRWAQTGIVLPLLWTLAEFARERVLTGFGWGAVGYSQIADASPLAGFAPVGGIHLVTLATVLLAGWLVLAVNNCILRQRLLFAAAALALLSSGHVLRGIGFTRGEGQPVSVGLVQGNIEQQFKFDPDRLAETYRRYYELVSSSRAQIVVLPETAFPQFLSQLEPGLIEVFAEAAKRNGSALALGVPVLTDDGQNYLNAAINLQDYDSEYPDRFQLYAKNHLVPFGEYKPLPAISEPVYRFIDMPLGDFQRGGAAQTPFDMAGQKVAFNICYEDGFGDELIESARHSTLLANISNLAWFGGSNAMWQQLQQSQARALELGRYMIRATNTGATAIVSPQGQVIKLSRPQTATVLEGYVQGMHGETPYMKTGGSLPLIGTAALLALALLFVRPKAQTSGSPDKADADKPASDATGAKESEPEKPESEKPESEKPESEKPH</sequence>
<keyword evidence="13" id="KW-1185">Reference proteome</keyword>
<comment type="similarity">
    <text evidence="2 9">Belongs to the CN hydrolase family. Apolipoprotein N-acyltransferase subfamily.</text>
</comment>
<reference evidence="12 13" key="1">
    <citation type="submission" date="2022-02" db="EMBL/GenBank/DDBJ databases">
        <title>Genome sequence data of Kingella unionensis sp. nov. strain CICC 24913 (CCUG 75125).</title>
        <authorList>
            <person name="Xiao M."/>
        </authorList>
    </citation>
    <scope>NUCLEOTIDE SEQUENCE [LARGE SCALE GENOMIC DNA]</scope>
    <source>
        <strain evidence="12 13">CICC 24913</strain>
    </source>
</reference>
<feature type="transmembrane region" description="Helical" evidence="9">
    <location>
        <begin position="201"/>
        <end position="221"/>
    </location>
</feature>
<organism evidence="12 13">
    <name type="scientific">Kingella pumchi</name>
    <dbReference type="NCBI Taxonomy" id="2779506"/>
    <lineage>
        <taxon>Bacteria</taxon>
        <taxon>Pseudomonadati</taxon>
        <taxon>Pseudomonadota</taxon>
        <taxon>Betaproteobacteria</taxon>
        <taxon>Neisseriales</taxon>
        <taxon>Neisseriaceae</taxon>
        <taxon>Kingella</taxon>
    </lineage>
</organism>
<dbReference type="EMBL" id="JAKOOW010000001">
    <property type="protein sequence ID" value="MCG6502931.1"/>
    <property type="molecule type" value="Genomic_DNA"/>
</dbReference>
<dbReference type="Proteomes" id="UP001298424">
    <property type="component" value="Unassembled WGS sequence"/>
</dbReference>
<dbReference type="InterPro" id="IPR045378">
    <property type="entry name" value="LNT_N"/>
</dbReference>
<dbReference type="InterPro" id="IPR003010">
    <property type="entry name" value="C-N_Hydrolase"/>
</dbReference>
<dbReference type="NCBIfam" id="TIGR00546">
    <property type="entry name" value="lnt"/>
    <property type="match status" value="1"/>
</dbReference>
<dbReference type="PROSITE" id="PS50263">
    <property type="entry name" value="CN_HYDROLASE"/>
    <property type="match status" value="1"/>
</dbReference>
<evidence type="ECO:0000259" key="11">
    <source>
        <dbReference type="PROSITE" id="PS50263"/>
    </source>
</evidence>
<evidence type="ECO:0000256" key="3">
    <source>
        <dbReference type="ARBA" id="ARBA00022475"/>
    </source>
</evidence>
<keyword evidence="7 9" id="KW-0472">Membrane</keyword>
<accession>A0ABS9NLG8</accession>
<feature type="compositionally biased region" description="Basic and acidic residues" evidence="10">
    <location>
        <begin position="520"/>
        <end position="558"/>
    </location>
</feature>
<keyword evidence="3 9" id="KW-1003">Cell membrane</keyword>
<feature type="transmembrane region" description="Helical" evidence="9">
    <location>
        <begin position="36"/>
        <end position="52"/>
    </location>
</feature>
<protein>
    <recommendedName>
        <fullName evidence="9">Apolipoprotein N-acyltransferase</fullName>
        <shortName evidence="9">ALP N-acyltransferase</shortName>
        <ecNumber evidence="9">2.3.1.269</ecNumber>
    </recommendedName>
</protein>
<feature type="transmembrane region" description="Helical" evidence="9">
    <location>
        <begin position="92"/>
        <end position="116"/>
    </location>
</feature>
<evidence type="ECO:0000256" key="4">
    <source>
        <dbReference type="ARBA" id="ARBA00022679"/>
    </source>
</evidence>
<keyword evidence="6 9" id="KW-1133">Transmembrane helix</keyword>
<evidence type="ECO:0000313" key="13">
    <source>
        <dbReference type="Proteomes" id="UP001298424"/>
    </source>
</evidence>
<evidence type="ECO:0000256" key="8">
    <source>
        <dbReference type="ARBA" id="ARBA00023315"/>
    </source>
</evidence>
<feature type="domain" description="CN hydrolase" evidence="11">
    <location>
        <begin position="235"/>
        <end position="479"/>
    </location>
</feature>
<comment type="pathway">
    <text evidence="9">Protein modification; lipoprotein biosynthesis (N-acyl transfer).</text>
</comment>
<dbReference type="PANTHER" id="PTHR38686:SF1">
    <property type="entry name" value="APOLIPOPROTEIN N-ACYLTRANSFERASE"/>
    <property type="match status" value="1"/>
</dbReference>
<feature type="transmembrane region" description="Helical" evidence="9">
    <location>
        <begin position="128"/>
        <end position="145"/>
    </location>
</feature>
<dbReference type="Pfam" id="PF20154">
    <property type="entry name" value="LNT_N"/>
    <property type="match status" value="1"/>
</dbReference>
<keyword evidence="8 9" id="KW-0012">Acyltransferase</keyword>
<dbReference type="InterPro" id="IPR036526">
    <property type="entry name" value="C-N_Hydrolase_sf"/>
</dbReference>
<dbReference type="Pfam" id="PF00795">
    <property type="entry name" value="CN_hydrolase"/>
    <property type="match status" value="1"/>
</dbReference>
<dbReference type="Gene3D" id="3.60.110.10">
    <property type="entry name" value="Carbon-nitrogen hydrolase"/>
    <property type="match status" value="1"/>
</dbReference>
<evidence type="ECO:0000256" key="1">
    <source>
        <dbReference type="ARBA" id="ARBA00004651"/>
    </source>
</evidence>
<gene>
    <name evidence="9 12" type="primary">lnt</name>
    <name evidence="12" type="ORF">MB824_00220</name>
</gene>
<keyword evidence="5 9" id="KW-0812">Transmembrane</keyword>
<dbReference type="SUPFAM" id="SSF56317">
    <property type="entry name" value="Carbon-nitrogen hydrolase"/>
    <property type="match status" value="1"/>
</dbReference>
<dbReference type="InterPro" id="IPR004563">
    <property type="entry name" value="Apolipo_AcylTrfase"/>
</dbReference>
<evidence type="ECO:0000256" key="5">
    <source>
        <dbReference type="ARBA" id="ARBA00022692"/>
    </source>
</evidence>
<evidence type="ECO:0000256" key="7">
    <source>
        <dbReference type="ARBA" id="ARBA00023136"/>
    </source>
</evidence>
<dbReference type="EC" id="2.3.1.269" evidence="9"/>
<proteinExistence type="inferred from homology"/>
<evidence type="ECO:0000256" key="9">
    <source>
        <dbReference type="HAMAP-Rule" id="MF_01148"/>
    </source>
</evidence>
<dbReference type="RefSeq" id="WP_238744803.1">
    <property type="nucleotide sequence ID" value="NZ_JAKOOW010000001.1"/>
</dbReference>
<feature type="transmembrane region" description="Helical" evidence="9">
    <location>
        <begin position="64"/>
        <end position="80"/>
    </location>
</feature>
<feature type="transmembrane region" description="Helical" evidence="9">
    <location>
        <begin position="165"/>
        <end position="189"/>
    </location>
</feature>
<keyword evidence="4 9" id="KW-0808">Transferase</keyword>
<evidence type="ECO:0000256" key="6">
    <source>
        <dbReference type="ARBA" id="ARBA00022989"/>
    </source>
</evidence>